<dbReference type="Pfam" id="PF03466">
    <property type="entry name" value="LysR_substrate"/>
    <property type="match status" value="1"/>
</dbReference>
<evidence type="ECO:0000256" key="4">
    <source>
        <dbReference type="ARBA" id="ARBA00023159"/>
    </source>
</evidence>
<dbReference type="Proteomes" id="UP000253759">
    <property type="component" value="Unassembled WGS sequence"/>
</dbReference>
<dbReference type="AlphaFoldDB" id="A0A369W0I3"/>
<comment type="caution">
    <text evidence="7">The sequence shown here is derived from an EMBL/GenBank/DDBJ whole genome shotgun (WGS) entry which is preliminary data.</text>
</comment>
<evidence type="ECO:0000259" key="6">
    <source>
        <dbReference type="PROSITE" id="PS50931"/>
    </source>
</evidence>
<dbReference type="InterPro" id="IPR036390">
    <property type="entry name" value="WH_DNA-bd_sf"/>
</dbReference>
<dbReference type="SUPFAM" id="SSF53850">
    <property type="entry name" value="Periplasmic binding protein-like II"/>
    <property type="match status" value="1"/>
</dbReference>
<keyword evidence="4" id="KW-0010">Activator</keyword>
<evidence type="ECO:0000256" key="3">
    <source>
        <dbReference type="ARBA" id="ARBA00023125"/>
    </source>
</evidence>
<keyword evidence="5" id="KW-0804">Transcription</keyword>
<dbReference type="PANTHER" id="PTHR30293:SF0">
    <property type="entry name" value="NITROGEN ASSIMILATION REGULATORY PROTEIN NAC"/>
    <property type="match status" value="1"/>
</dbReference>
<dbReference type="Gene3D" id="3.40.190.10">
    <property type="entry name" value="Periplasmic binding protein-like II"/>
    <property type="match status" value="2"/>
</dbReference>
<evidence type="ECO:0000313" key="7">
    <source>
        <dbReference type="EMBL" id="RDE07883.1"/>
    </source>
</evidence>
<dbReference type="InterPro" id="IPR005119">
    <property type="entry name" value="LysR_subst-bd"/>
</dbReference>
<gene>
    <name evidence="7" type="ORF">DVH29_14370</name>
</gene>
<reference evidence="8" key="1">
    <citation type="submission" date="2018-07" db="EMBL/GenBank/DDBJ databases">
        <authorList>
            <person name="Liu B.-T."/>
            <person name="Du Z."/>
        </authorList>
    </citation>
    <scope>NUCLEOTIDE SEQUENCE [LARGE SCALE GENOMIC DNA]</scope>
    <source>
        <strain evidence="8">XYN52</strain>
    </source>
</reference>
<comment type="similarity">
    <text evidence="1">Belongs to the LysR transcriptional regulatory family.</text>
</comment>
<dbReference type="InterPro" id="IPR000847">
    <property type="entry name" value="LysR_HTH_N"/>
</dbReference>
<evidence type="ECO:0000256" key="5">
    <source>
        <dbReference type="ARBA" id="ARBA00023163"/>
    </source>
</evidence>
<name>A0A369W0I3_9HYPH</name>
<dbReference type="FunFam" id="1.10.10.10:FF:000001">
    <property type="entry name" value="LysR family transcriptional regulator"/>
    <property type="match status" value="1"/>
</dbReference>
<dbReference type="Pfam" id="PF00126">
    <property type="entry name" value="HTH_1"/>
    <property type="match status" value="1"/>
</dbReference>
<dbReference type="InterPro" id="IPR036388">
    <property type="entry name" value="WH-like_DNA-bd_sf"/>
</dbReference>
<dbReference type="PRINTS" id="PR00039">
    <property type="entry name" value="HTHLYSR"/>
</dbReference>
<accession>A0A369W0I3</accession>
<protein>
    <submittedName>
        <fullName evidence="7">LysR family transcriptional regulator</fullName>
    </submittedName>
</protein>
<dbReference type="PANTHER" id="PTHR30293">
    <property type="entry name" value="TRANSCRIPTIONAL REGULATORY PROTEIN NAC-RELATED"/>
    <property type="match status" value="1"/>
</dbReference>
<dbReference type="EMBL" id="QQNH01000030">
    <property type="protein sequence ID" value="RDE07883.1"/>
    <property type="molecule type" value="Genomic_DNA"/>
</dbReference>
<keyword evidence="8" id="KW-1185">Reference proteome</keyword>
<evidence type="ECO:0000313" key="8">
    <source>
        <dbReference type="Proteomes" id="UP000253759"/>
    </source>
</evidence>
<proteinExistence type="inferred from homology"/>
<dbReference type="Gene3D" id="1.10.10.10">
    <property type="entry name" value="Winged helix-like DNA-binding domain superfamily/Winged helix DNA-binding domain"/>
    <property type="match status" value="1"/>
</dbReference>
<dbReference type="PROSITE" id="PS50931">
    <property type="entry name" value="HTH_LYSR"/>
    <property type="match status" value="1"/>
</dbReference>
<evidence type="ECO:0000256" key="2">
    <source>
        <dbReference type="ARBA" id="ARBA00023015"/>
    </source>
</evidence>
<dbReference type="GO" id="GO:0003677">
    <property type="term" value="F:DNA binding"/>
    <property type="evidence" value="ECO:0007669"/>
    <property type="project" value="UniProtKB-KW"/>
</dbReference>
<dbReference type="GO" id="GO:0003700">
    <property type="term" value="F:DNA-binding transcription factor activity"/>
    <property type="evidence" value="ECO:0007669"/>
    <property type="project" value="InterPro"/>
</dbReference>
<dbReference type="GO" id="GO:2000142">
    <property type="term" value="P:regulation of DNA-templated transcription initiation"/>
    <property type="evidence" value="ECO:0007669"/>
    <property type="project" value="TreeGrafter"/>
</dbReference>
<dbReference type="SUPFAM" id="SSF46785">
    <property type="entry name" value="Winged helix' DNA-binding domain"/>
    <property type="match status" value="1"/>
</dbReference>
<keyword evidence="2" id="KW-0805">Transcription regulation</keyword>
<organism evidence="7 8">
    <name type="scientific">Pelagibacterium lacus</name>
    <dbReference type="NCBI Taxonomy" id="2282655"/>
    <lineage>
        <taxon>Bacteria</taxon>
        <taxon>Pseudomonadati</taxon>
        <taxon>Pseudomonadota</taxon>
        <taxon>Alphaproteobacteria</taxon>
        <taxon>Hyphomicrobiales</taxon>
        <taxon>Devosiaceae</taxon>
        <taxon>Pelagibacterium</taxon>
    </lineage>
</organism>
<keyword evidence="3" id="KW-0238">DNA-binding</keyword>
<evidence type="ECO:0000256" key="1">
    <source>
        <dbReference type="ARBA" id="ARBA00009437"/>
    </source>
</evidence>
<sequence>MSGRPAHRKLFSEALGGVRHMDFRSLRYFLAVADVLSFSKASGILHVAQPALSRQVRKLEDELRVELFVRTGTGVELTQSGELLRARARTLMQQIANMAEEVRAESEVVRGKVTVGVTPATGELLVPLLAKRCREDFPQIELRIVEAYAGLIYGGLVKDEIQLGLIHSPAAHRSIRIEPVLVEPMYLIGPPQQSTGCPPASPEIAIDSVPLIMPRRGHSLRELLEAAMDQEGRELDIAFEVDGLVSTRALVASGLGYTVLAYGAVHDQLMSGKLTAVPLSDPEILWRLCLVSTNEIQHSRTVTVVRNIIRSEIHKLVDAGMWQGSVNYADEEIQLPADLSDSR</sequence>
<feature type="domain" description="HTH lysR-type" evidence="6">
    <location>
        <begin position="21"/>
        <end position="78"/>
    </location>
</feature>